<comment type="caution">
    <text evidence="2">The sequence shown here is derived from an EMBL/GenBank/DDBJ whole genome shotgun (WGS) entry which is preliminary data.</text>
</comment>
<name>A0ABP1RI18_9HEXA</name>
<accession>A0ABP1RI18</accession>
<feature type="compositionally biased region" description="Polar residues" evidence="1">
    <location>
        <begin position="162"/>
        <end position="171"/>
    </location>
</feature>
<protein>
    <submittedName>
        <fullName evidence="2">Uncharacterized protein</fullName>
    </submittedName>
</protein>
<reference evidence="2 3" key="1">
    <citation type="submission" date="2024-08" db="EMBL/GenBank/DDBJ databases">
        <authorList>
            <person name="Cucini C."/>
            <person name="Frati F."/>
        </authorList>
    </citation>
    <scope>NUCLEOTIDE SEQUENCE [LARGE SCALE GENOMIC DNA]</scope>
</reference>
<proteinExistence type="predicted"/>
<feature type="region of interest" description="Disordered" evidence="1">
    <location>
        <begin position="148"/>
        <end position="174"/>
    </location>
</feature>
<sequence length="241" mass="26543">MLKTGGGCADIDPLSDYEFRMLETIPKISVEGFADGFDTSSQLPEDGFSLTWEASDDKENNYPTLRLSAAVTSQALPKRSQLPEDGFSLTCEASDDKENNNPTLQPSATLTQQALPKRSQLPEDGFSLTLLSAGDNKENNLLTLRPNAISTPKGQPKRKFSANVSETPTNSKRVKLSPVSPLEALQKQQIAILQKQVETFERIESVLVKKNEIEEKKIALLDEILSCIHSKPCKVFESDSD</sequence>
<feature type="compositionally biased region" description="Polar residues" evidence="1">
    <location>
        <begin position="100"/>
        <end position="114"/>
    </location>
</feature>
<evidence type="ECO:0000313" key="3">
    <source>
        <dbReference type="Proteomes" id="UP001642540"/>
    </source>
</evidence>
<evidence type="ECO:0000256" key="1">
    <source>
        <dbReference type="SAM" id="MobiDB-lite"/>
    </source>
</evidence>
<dbReference type="EMBL" id="CAXLJM020000075">
    <property type="protein sequence ID" value="CAL8128678.1"/>
    <property type="molecule type" value="Genomic_DNA"/>
</dbReference>
<gene>
    <name evidence="2" type="ORF">ODALV1_LOCUS22450</name>
</gene>
<feature type="region of interest" description="Disordered" evidence="1">
    <location>
        <begin position="75"/>
        <end position="117"/>
    </location>
</feature>
<organism evidence="2 3">
    <name type="scientific">Orchesella dallaii</name>
    <dbReference type="NCBI Taxonomy" id="48710"/>
    <lineage>
        <taxon>Eukaryota</taxon>
        <taxon>Metazoa</taxon>
        <taxon>Ecdysozoa</taxon>
        <taxon>Arthropoda</taxon>
        <taxon>Hexapoda</taxon>
        <taxon>Collembola</taxon>
        <taxon>Entomobryomorpha</taxon>
        <taxon>Entomobryoidea</taxon>
        <taxon>Orchesellidae</taxon>
        <taxon>Orchesellinae</taxon>
        <taxon>Orchesella</taxon>
    </lineage>
</organism>
<keyword evidence="3" id="KW-1185">Reference proteome</keyword>
<evidence type="ECO:0000313" key="2">
    <source>
        <dbReference type="EMBL" id="CAL8128678.1"/>
    </source>
</evidence>
<dbReference type="Proteomes" id="UP001642540">
    <property type="component" value="Unassembled WGS sequence"/>
</dbReference>